<protein>
    <submittedName>
        <fullName evidence="6">Substrate-binding domain-containing protein</fullName>
    </submittedName>
</protein>
<proteinExistence type="predicted"/>
<dbReference type="RefSeq" id="WP_163472805.1">
    <property type="nucleotide sequence ID" value="NZ_JAAGWZ010000002.1"/>
</dbReference>
<dbReference type="InterPro" id="IPR028082">
    <property type="entry name" value="Peripla_BP_I"/>
</dbReference>
<keyword evidence="4" id="KW-0804">Transcription</keyword>
<gene>
    <name evidence="6" type="ORF">G3T37_07080</name>
</gene>
<dbReference type="EMBL" id="JAAGWZ010000002">
    <property type="protein sequence ID" value="NEM91117.1"/>
    <property type="molecule type" value="Genomic_DNA"/>
</dbReference>
<dbReference type="InterPro" id="IPR046335">
    <property type="entry name" value="LacI/GalR-like_sensor"/>
</dbReference>
<name>A0A7C9TQ15_9MICO</name>
<reference evidence="6 7" key="1">
    <citation type="journal article" date="2014" name="Int. J. Syst. Evol. Microbiol.">
        <title>Description of Galbitalea soli gen. nov., sp. nov., and Frondihabitans sucicola sp. nov.</title>
        <authorList>
            <person name="Kim S.J."/>
            <person name="Lim J.M."/>
            <person name="Ahn J.H."/>
            <person name="Weon H.Y."/>
            <person name="Hamada M."/>
            <person name="Suzuki K."/>
            <person name="Ahn T.Y."/>
            <person name="Kwon S.W."/>
        </authorList>
    </citation>
    <scope>NUCLEOTIDE SEQUENCE [LARGE SCALE GENOMIC DNA]</scope>
    <source>
        <strain evidence="6 7">NBRC 108727</strain>
    </source>
</reference>
<comment type="caution">
    <text evidence="6">The sequence shown here is derived from an EMBL/GenBank/DDBJ whole genome shotgun (WGS) entry which is preliminary data.</text>
</comment>
<dbReference type="InterPro" id="IPR000843">
    <property type="entry name" value="HTH_LacI"/>
</dbReference>
<dbReference type="AlphaFoldDB" id="A0A7C9TQ15"/>
<dbReference type="CDD" id="cd06288">
    <property type="entry name" value="PBP1_sucrose_transcription_regulator"/>
    <property type="match status" value="1"/>
</dbReference>
<feature type="domain" description="HTH lacI-type" evidence="5">
    <location>
        <begin position="6"/>
        <end position="62"/>
    </location>
</feature>
<sequence length="348" mass="37728">MIPKRVGIKDVASAAGVSVTTVSHILNATPNTRASEETRRRVKDAARALGYGPNRLAQGLRTQRSGMIGLLSEEIATTPHAVRIILGAQEAARAHGLSLMIINSTHDANDESRRDDIAALLERQVDGILWATIMYHREVSLPSNLVGVPAVLIDARDRAGLAPGVEPDEESGARAAVTALIQAGHRRIGFVNYHGDIPATHGRLRGYRSVLAEHGIPFDESLVVAADYEALDGYAVTLPLLDRPDRPTALFCFNDRMAMGAYRAAAELHITIPEELSIVGFDNQELIAANLFPALTTVALPHYEMGVWAVDTLVRIMNGHEEDRLLSDHPTFMECPLVIRQSIAAPAL</sequence>
<dbReference type="Pfam" id="PF13377">
    <property type="entry name" value="Peripla_BP_3"/>
    <property type="match status" value="1"/>
</dbReference>
<evidence type="ECO:0000259" key="5">
    <source>
        <dbReference type="PROSITE" id="PS50932"/>
    </source>
</evidence>
<dbReference type="Pfam" id="PF00356">
    <property type="entry name" value="LacI"/>
    <property type="match status" value="1"/>
</dbReference>
<dbReference type="Proteomes" id="UP000479756">
    <property type="component" value="Unassembled WGS sequence"/>
</dbReference>
<dbReference type="CDD" id="cd01392">
    <property type="entry name" value="HTH_LacI"/>
    <property type="match status" value="1"/>
</dbReference>
<accession>A0A7C9TQ15</accession>
<dbReference type="GO" id="GO:0003700">
    <property type="term" value="F:DNA-binding transcription factor activity"/>
    <property type="evidence" value="ECO:0007669"/>
    <property type="project" value="TreeGrafter"/>
</dbReference>
<dbReference type="SUPFAM" id="SSF53822">
    <property type="entry name" value="Periplasmic binding protein-like I"/>
    <property type="match status" value="1"/>
</dbReference>
<dbReference type="PANTHER" id="PTHR30146:SF148">
    <property type="entry name" value="HTH-TYPE TRANSCRIPTIONAL REPRESSOR PURR-RELATED"/>
    <property type="match status" value="1"/>
</dbReference>
<organism evidence="6 7">
    <name type="scientific">Galbitalea soli</name>
    <dbReference type="NCBI Taxonomy" id="1268042"/>
    <lineage>
        <taxon>Bacteria</taxon>
        <taxon>Bacillati</taxon>
        <taxon>Actinomycetota</taxon>
        <taxon>Actinomycetes</taxon>
        <taxon>Micrococcales</taxon>
        <taxon>Microbacteriaceae</taxon>
        <taxon>Galbitalea</taxon>
    </lineage>
</organism>
<dbReference type="PANTHER" id="PTHR30146">
    <property type="entry name" value="LACI-RELATED TRANSCRIPTIONAL REPRESSOR"/>
    <property type="match status" value="1"/>
</dbReference>
<keyword evidence="7" id="KW-1185">Reference proteome</keyword>
<keyword evidence="1" id="KW-0678">Repressor</keyword>
<keyword evidence="2" id="KW-0805">Transcription regulation</keyword>
<dbReference type="Gene3D" id="1.10.260.40">
    <property type="entry name" value="lambda repressor-like DNA-binding domains"/>
    <property type="match status" value="1"/>
</dbReference>
<evidence type="ECO:0000256" key="2">
    <source>
        <dbReference type="ARBA" id="ARBA00023015"/>
    </source>
</evidence>
<dbReference type="PROSITE" id="PS00356">
    <property type="entry name" value="HTH_LACI_1"/>
    <property type="match status" value="1"/>
</dbReference>
<evidence type="ECO:0000313" key="7">
    <source>
        <dbReference type="Proteomes" id="UP000479756"/>
    </source>
</evidence>
<dbReference type="SUPFAM" id="SSF47413">
    <property type="entry name" value="lambda repressor-like DNA-binding domains"/>
    <property type="match status" value="1"/>
</dbReference>
<dbReference type="SMART" id="SM00354">
    <property type="entry name" value="HTH_LACI"/>
    <property type="match status" value="1"/>
</dbReference>
<evidence type="ECO:0000256" key="1">
    <source>
        <dbReference type="ARBA" id="ARBA00022491"/>
    </source>
</evidence>
<dbReference type="PROSITE" id="PS50932">
    <property type="entry name" value="HTH_LACI_2"/>
    <property type="match status" value="1"/>
</dbReference>
<evidence type="ECO:0000256" key="4">
    <source>
        <dbReference type="ARBA" id="ARBA00023163"/>
    </source>
</evidence>
<dbReference type="GO" id="GO:0000976">
    <property type="term" value="F:transcription cis-regulatory region binding"/>
    <property type="evidence" value="ECO:0007669"/>
    <property type="project" value="TreeGrafter"/>
</dbReference>
<dbReference type="Gene3D" id="3.40.50.2300">
    <property type="match status" value="2"/>
</dbReference>
<keyword evidence="3" id="KW-0238">DNA-binding</keyword>
<evidence type="ECO:0000256" key="3">
    <source>
        <dbReference type="ARBA" id="ARBA00023125"/>
    </source>
</evidence>
<dbReference type="InterPro" id="IPR010982">
    <property type="entry name" value="Lambda_DNA-bd_dom_sf"/>
</dbReference>
<evidence type="ECO:0000313" key="6">
    <source>
        <dbReference type="EMBL" id="NEM91117.1"/>
    </source>
</evidence>